<dbReference type="Gene3D" id="3.40.190.10">
    <property type="entry name" value="Periplasmic binding protein-like II"/>
    <property type="match status" value="2"/>
</dbReference>
<name>A0ABV5TH34_9ACTN</name>
<evidence type="ECO:0000256" key="4">
    <source>
        <dbReference type="ARBA" id="ARBA00023163"/>
    </source>
</evidence>
<feature type="domain" description="HTH lysR-type" evidence="5">
    <location>
        <begin position="1"/>
        <end position="58"/>
    </location>
</feature>
<proteinExistence type="inferred from homology"/>
<dbReference type="EMBL" id="JBHMBS010000011">
    <property type="protein sequence ID" value="MFB9678347.1"/>
    <property type="molecule type" value="Genomic_DNA"/>
</dbReference>
<evidence type="ECO:0000259" key="5">
    <source>
        <dbReference type="PROSITE" id="PS50931"/>
    </source>
</evidence>
<dbReference type="PRINTS" id="PR00039">
    <property type="entry name" value="HTHLYSR"/>
</dbReference>
<dbReference type="InterPro" id="IPR036388">
    <property type="entry name" value="WH-like_DNA-bd_sf"/>
</dbReference>
<dbReference type="InterPro" id="IPR005119">
    <property type="entry name" value="LysR_subst-bd"/>
</dbReference>
<dbReference type="CDD" id="cd05466">
    <property type="entry name" value="PBP2_LTTR_substrate"/>
    <property type="match status" value="1"/>
</dbReference>
<keyword evidence="4" id="KW-0804">Transcription</keyword>
<dbReference type="PANTHER" id="PTHR30346">
    <property type="entry name" value="TRANSCRIPTIONAL DUAL REGULATOR HCAR-RELATED"/>
    <property type="match status" value="1"/>
</dbReference>
<dbReference type="InterPro" id="IPR036390">
    <property type="entry name" value="WH_DNA-bd_sf"/>
</dbReference>
<dbReference type="Pfam" id="PF03466">
    <property type="entry name" value="LysR_substrate"/>
    <property type="match status" value="1"/>
</dbReference>
<gene>
    <name evidence="6" type="ORF">ACFFRH_22930</name>
</gene>
<dbReference type="InterPro" id="IPR000847">
    <property type="entry name" value="LysR_HTH_N"/>
</dbReference>
<evidence type="ECO:0000313" key="6">
    <source>
        <dbReference type="EMBL" id="MFB9678347.1"/>
    </source>
</evidence>
<reference evidence="6 7" key="1">
    <citation type="submission" date="2024-09" db="EMBL/GenBank/DDBJ databases">
        <authorList>
            <person name="Sun Q."/>
            <person name="Mori K."/>
        </authorList>
    </citation>
    <scope>NUCLEOTIDE SEQUENCE [LARGE SCALE GENOMIC DNA]</scope>
    <source>
        <strain evidence="6 7">JCM 3028</strain>
    </source>
</reference>
<keyword evidence="2" id="KW-0805">Transcription regulation</keyword>
<evidence type="ECO:0000256" key="2">
    <source>
        <dbReference type="ARBA" id="ARBA00023015"/>
    </source>
</evidence>
<protein>
    <submittedName>
        <fullName evidence="6">LysR family transcriptional regulator</fullName>
    </submittedName>
</protein>
<dbReference type="Pfam" id="PF00126">
    <property type="entry name" value="HTH_1"/>
    <property type="match status" value="1"/>
</dbReference>
<dbReference type="Proteomes" id="UP001589610">
    <property type="component" value="Unassembled WGS sequence"/>
</dbReference>
<keyword evidence="3" id="KW-0238">DNA-binding</keyword>
<dbReference type="PROSITE" id="PS50931">
    <property type="entry name" value="HTH_LYSR"/>
    <property type="match status" value="1"/>
</dbReference>
<organism evidence="6 7">
    <name type="scientific">Streptosporangium vulgare</name>
    <dbReference type="NCBI Taxonomy" id="46190"/>
    <lineage>
        <taxon>Bacteria</taxon>
        <taxon>Bacillati</taxon>
        <taxon>Actinomycetota</taxon>
        <taxon>Actinomycetes</taxon>
        <taxon>Streptosporangiales</taxon>
        <taxon>Streptosporangiaceae</taxon>
        <taxon>Streptosporangium</taxon>
    </lineage>
</organism>
<dbReference type="PANTHER" id="PTHR30346:SF28">
    <property type="entry name" value="HTH-TYPE TRANSCRIPTIONAL REGULATOR CYNR"/>
    <property type="match status" value="1"/>
</dbReference>
<dbReference type="Gene3D" id="1.10.10.10">
    <property type="entry name" value="Winged helix-like DNA-binding domain superfamily/Winged helix DNA-binding domain"/>
    <property type="match status" value="1"/>
</dbReference>
<comment type="similarity">
    <text evidence="1">Belongs to the LysR transcriptional regulatory family.</text>
</comment>
<dbReference type="SUPFAM" id="SSF46785">
    <property type="entry name" value="Winged helix' DNA-binding domain"/>
    <property type="match status" value="1"/>
</dbReference>
<accession>A0ABV5TH34</accession>
<dbReference type="RefSeq" id="WP_386159438.1">
    <property type="nucleotide sequence ID" value="NZ_JBHMBS010000011.1"/>
</dbReference>
<evidence type="ECO:0000256" key="1">
    <source>
        <dbReference type="ARBA" id="ARBA00009437"/>
    </source>
</evidence>
<keyword evidence="7" id="KW-1185">Reference proteome</keyword>
<sequence length="295" mass="31310">MELRTLEYFVAVAEEKSFTRAAARCRVAQPAISQQIRALEHELGEPLFERTSRSVRLSRGGDVLLPFARQALAATAAAVAEFAARSGVLSGSLRIGTVDGVERTDLPAILGEFHRQHANVTVELIGGTSAELLARIGHGGLEAAVVALPTMPLPGTLEMLTMLEDEIVAVVPAADDRAKLARLPLTELAGPTTITYARDSGLRTLLEESFAACDGDEAFRPGCETNDVALQVALVKAGIGTALSAQTDPSLHDEKVAIIPLQPSVRYTKAMVWRTQPAPAAPLRALLAIAGHRTV</sequence>
<evidence type="ECO:0000256" key="3">
    <source>
        <dbReference type="ARBA" id="ARBA00023125"/>
    </source>
</evidence>
<dbReference type="SUPFAM" id="SSF53850">
    <property type="entry name" value="Periplasmic binding protein-like II"/>
    <property type="match status" value="1"/>
</dbReference>
<evidence type="ECO:0000313" key="7">
    <source>
        <dbReference type="Proteomes" id="UP001589610"/>
    </source>
</evidence>
<comment type="caution">
    <text evidence="6">The sequence shown here is derived from an EMBL/GenBank/DDBJ whole genome shotgun (WGS) entry which is preliminary data.</text>
</comment>